<gene>
    <name evidence="2" type="ORF">LDX53_06750</name>
</gene>
<feature type="transmembrane region" description="Helical" evidence="1">
    <location>
        <begin position="7"/>
        <end position="24"/>
    </location>
</feature>
<reference evidence="2" key="1">
    <citation type="submission" date="2021-09" db="EMBL/GenBank/DDBJ databases">
        <title>Lactobacillus species from Apis mellifera, Switzerland.</title>
        <authorList>
            <person name="Pfister J."/>
            <person name="Brown A."/>
            <person name="Neumann P."/>
            <person name="Collaud A."/>
            <person name="Retschnig G."/>
            <person name="Perreten V."/>
        </authorList>
    </citation>
    <scope>NUCLEOTIDE SEQUENCE</scope>
    <source>
        <strain evidence="2">IBH002</strain>
    </source>
</reference>
<keyword evidence="1" id="KW-0812">Transmembrane</keyword>
<protein>
    <submittedName>
        <fullName evidence="2">Uncharacterized protein</fullName>
    </submittedName>
</protein>
<proteinExistence type="predicted"/>
<keyword evidence="1" id="KW-0472">Membrane</keyword>
<keyword evidence="1" id="KW-1133">Transmembrane helix</keyword>
<dbReference type="AlphaFoldDB" id="A0AA47GGJ1"/>
<feature type="transmembrane region" description="Helical" evidence="1">
    <location>
        <begin position="39"/>
        <end position="57"/>
    </location>
</feature>
<accession>A0AA47GGJ1</accession>
<sequence>MSRIEQSLIYGISFFIFGFCYSLFIDQKIVFPNRVIQDLIRMIAYVLFALLVGKIISHFKTK</sequence>
<dbReference type="RefSeq" id="WP_046327491.1">
    <property type="nucleotide sequence ID" value="NZ_BPOZ01000001.1"/>
</dbReference>
<keyword evidence="3" id="KW-1185">Reference proteome</keyword>
<evidence type="ECO:0000313" key="2">
    <source>
        <dbReference type="EMBL" id="UZX29274.1"/>
    </source>
</evidence>
<dbReference type="EMBL" id="CP084389">
    <property type="protein sequence ID" value="UZX29274.1"/>
    <property type="molecule type" value="Genomic_DNA"/>
</dbReference>
<dbReference type="Proteomes" id="UP001164557">
    <property type="component" value="Chromosome"/>
</dbReference>
<dbReference type="KEGG" id="lhs:DLD54_06795"/>
<evidence type="ECO:0000256" key="1">
    <source>
        <dbReference type="SAM" id="Phobius"/>
    </source>
</evidence>
<organism evidence="2 3">
    <name type="scientific">Lactobacillus helsingborgensis</name>
    <dbReference type="NCBI Taxonomy" id="1218494"/>
    <lineage>
        <taxon>Bacteria</taxon>
        <taxon>Bacillati</taxon>
        <taxon>Bacillota</taxon>
        <taxon>Bacilli</taxon>
        <taxon>Lactobacillales</taxon>
        <taxon>Lactobacillaceae</taxon>
        <taxon>Lactobacillus</taxon>
    </lineage>
</organism>
<evidence type="ECO:0000313" key="3">
    <source>
        <dbReference type="Proteomes" id="UP001164557"/>
    </source>
</evidence>
<name>A0AA47GGJ1_9LACO</name>